<keyword evidence="3" id="KW-1185">Reference proteome</keyword>
<protein>
    <submittedName>
        <fullName evidence="2">Uncharacterized protein</fullName>
    </submittedName>
</protein>
<dbReference type="RefSeq" id="WP_379732605.1">
    <property type="nucleotide sequence ID" value="NZ_JBHSWZ010000368.1"/>
</dbReference>
<feature type="transmembrane region" description="Helical" evidence="1">
    <location>
        <begin position="34"/>
        <end position="53"/>
    </location>
</feature>
<sequence>MLETRRGRFVGIALAILAVAVPVSTLLIPPDPYTQVVVVAGVVLFALTAANLLSHPTVYELLREN</sequence>
<evidence type="ECO:0000313" key="2">
    <source>
        <dbReference type="EMBL" id="MFD1527123.1"/>
    </source>
</evidence>
<keyword evidence="1" id="KW-0812">Transmembrane</keyword>
<reference evidence="2 3" key="1">
    <citation type="journal article" date="2019" name="Int. J. Syst. Evol. Microbiol.">
        <title>The Global Catalogue of Microorganisms (GCM) 10K type strain sequencing project: providing services to taxonomists for standard genome sequencing and annotation.</title>
        <authorList>
            <consortium name="The Broad Institute Genomics Platform"/>
            <consortium name="The Broad Institute Genome Sequencing Center for Infectious Disease"/>
            <person name="Wu L."/>
            <person name="Ma J."/>
        </authorList>
    </citation>
    <scope>NUCLEOTIDE SEQUENCE [LARGE SCALE GENOMIC DNA]</scope>
    <source>
        <strain evidence="2 3">CGMCC 1.12285</strain>
    </source>
</reference>
<evidence type="ECO:0000313" key="3">
    <source>
        <dbReference type="Proteomes" id="UP001597111"/>
    </source>
</evidence>
<comment type="caution">
    <text evidence="2">The sequence shown here is derived from an EMBL/GenBank/DDBJ whole genome shotgun (WGS) entry which is preliminary data.</text>
</comment>
<gene>
    <name evidence="2" type="ORF">ACFR9S_12610</name>
</gene>
<feature type="transmembrane region" description="Helical" evidence="1">
    <location>
        <begin position="9"/>
        <end position="28"/>
    </location>
</feature>
<dbReference type="EMBL" id="JBHUDH010000146">
    <property type="protein sequence ID" value="MFD1527123.1"/>
    <property type="molecule type" value="Genomic_DNA"/>
</dbReference>
<name>A0ABD6B8J7_9EURY</name>
<dbReference type="Proteomes" id="UP001597111">
    <property type="component" value="Unassembled WGS sequence"/>
</dbReference>
<proteinExistence type="predicted"/>
<organism evidence="2 3">
    <name type="scientific">Halolamina salina</name>
    <dbReference type="NCBI Taxonomy" id="1220023"/>
    <lineage>
        <taxon>Archaea</taxon>
        <taxon>Methanobacteriati</taxon>
        <taxon>Methanobacteriota</taxon>
        <taxon>Stenosarchaea group</taxon>
        <taxon>Halobacteria</taxon>
        <taxon>Halobacteriales</taxon>
        <taxon>Haloferacaceae</taxon>
    </lineage>
</organism>
<keyword evidence="1" id="KW-0472">Membrane</keyword>
<accession>A0ABD6B8J7</accession>
<dbReference type="AlphaFoldDB" id="A0ABD6B8J7"/>
<keyword evidence="1" id="KW-1133">Transmembrane helix</keyword>
<evidence type="ECO:0000256" key="1">
    <source>
        <dbReference type="SAM" id="Phobius"/>
    </source>
</evidence>